<name>A0A1G1ZKU9_9BACT</name>
<dbReference type="GO" id="GO:0016787">
    <property type="term" value="F:hydrolase activity"/>
    <property type="evidence" value="ECO:0007669"/>
    <property type="project" value="UniProtKB-KW"/>
</dbReference>
<evidence type="ECO:0000256" key="7">
    <source>
        <dbReference type="ARBA" id="ARBA00023016"/>
    </source>
</evidence>
<dbReference type="PANTHER" id="PTHR34873:SF3">
    <property type="entry name" value="ADDICTION MODULE TOXIN, HICA FAMILY"/>
    <property type="match status" value="1"/>
</dbReference>
<comment type="caution">
    <text evidence="8">The sequence shown here is derived from an EMBL/GenBank/DDBJ whole genome shotgun (WGS) entry which is preliminary data.</text>
</comment>
<dbReference type="Gene3D" id="3.30.920.30">
    <property type="entry name" value="Hypothetical protein"/>
    <property type="match status" value="1"/>
</dbReference>
<comment type="similarity">
    <text evidence="1">Belongs to the HicA mRNA interferase family.</text>
</comment>
<gene>
    <name evidence="8" type="ORF">A3A16_01905</name>
</gene>
<keyword evidence="3" id="KW-0540">Nuclease</keyword>
<protein>
    <recommendedName>
        <fullName evidence="10">Toxin HicA</fullName>
    </recommendedName>
</protein>
<evidence type="ECO:0000256" key="3">
    <source>
        <dbReference type="ARBA" id="ARBA00022722"/>
    </source>
</evidence>
<proteinExistence type="inferred from homology"/>
<reference evidence="8 9" key="1">
    <citation type="journal article" date="2016" name="Nat. Commun.">
        <title>Thousands of microbial genomes shed light on interconnected biogeochemical processes in an aquifer system.</title>
        <authorList>
            <person name="Anantharaman K."/>
            <person name="Brown C.T."/>
            <person name="Hug L.A."/>
            <person name="Sharon I."/>
            <person name="Castelle C.J."/>
            <person name="Probst A.J."/>
            <person name="Thomas B.C."/>
            <person name="Singh A."/>
            <person name="Wilkins M.J."/>
            <person name="Karaoz U."/>
            <person name="Brodie E.L."/>
            <person name="Williams K.H."/>
            <person name="Hubbard S.S."/>
            <person name="Banfield J.F."/>
        </authorList>
    </citation>
    <scope>NUCLEOTIDE SEQUENCE [LARGE SCALE GENOMIC DNA]</scope>
</reference>
<evidence type="ECO:0000256" key="1">
    <source>
        <dbReference type="ARBA" id="ARBA00006620"/>
    </source>
</evidence>
<evidence type="ECO:0000256" key="2">
    <source>
        <dbReference type="ARBA" id="ARBA00022649"/>
    </source>
</evidence>
<dbReference type="Pfam" id="PF07927">
    <property type="entry name" value="HicA_toxin"/>
    <property type="match status" value="1"/>
</dbReference>
<evidence type="ECO:0000256" key="4">
    <source>
        <dbReference type="ARBA" id="ARBA00022759"/>
    </source>
</evidence>
<keyword evidence="5" id="KW-0378">Hydrolase</keyword>
<dbReference type="PANTHER" id="PTHR34873">
    <property type="entry name" value="SSR1766 PROTEIN"/>
    <property type="match status" value="1"/>
</dbReference>
<dbReference type="GO" id="GO:0003729">
    <property type="term" value="F:mRNA binding"/>
    <property type="evidence" value="ECO:0007669"/>
    <property type="project" value="InterPro"/>
</dbReference>
<keyword evidence="4" id="KW-0255">Endonuclease</keyword>
<evidence type="ECO:0000313" key="9">
    <source>
        <dbReference type="Proteomes" id="UP000177942"/>
    </source>
</evidence>
<evidence type="ECO:0008006" key="10">
    <source>
        <dbReference type="Google" id="ProtNLM"/>
    </source>
</evidence>
<accession>A0A1G1ZKU9</accession>
<evidence type="ECO:0000256" key="6">
    <source>
        <dbReference type="ARBA" id="ARBA00022884"/>
    </source>
</evidence>
<evidence type="ECO:0000256" key="5">
    <source>
        <dbReference type="ARBA" id="ARBA00022801"/>
    </source>
</evidence>
<dbReference type="EMBL" id="MHJJ01000013">
    <property type="protein sequence ID" value="OGY65258.1"/>
    <property type="molecule type" value="Genomic_DNA"/>
</dbReference>
<keyword evidence="6" id="KW-0694">RNA-binding</keyword>
<dbReference type="Proteomes" id="UP000177942">
    <property type="component" value="Unassembled WGS sequence"/>
</dbReference>
<dbReference type="InterPro" id="IPR038570">
    <property type="entry name" value="HicA_sf"/>
</dbReference>
<sequence>MTHLPVLKAKDLIRVLEKLGFQKMRQNGSHLFFQHADGRTTLVSVHAREDIGRGLLHQILREIKLSPEEFLKLL</sequence>
<keyword evidence="7" id="KW-0346">Stress response</keyword>
<organism evidence="8 9">
    <name type="scientific">Candidatus Harrisonbacteria bacterium RIFCSPLOWO2_01_FULL_44_18</name>
    <dbReference type="NCBI Taxonomy" id="1798407"/>
    <lineage>
        <taxon>Bacteria</taxon>
        <taxon>Candidatus Harrisoniibacteriota</taxon>
    </lineage>
</organism>
<dbReference type="AlphaFoldDB" id="A0A1G1ZKU9"/>
<dbReference type="InterPro" id="IPR012933">
    <property type="entry name" value="HicA_mRNA_interferase"/>
</dbReference>
<evidence type="ECO:0000313" key="8">
    <source>
        <dbReference type="EMBL" id="OGY65258.1"/>
    </source>
</evidence>
<dbReference type="GO" id="GO:0004519">
    <property type="term" value="F:endonuclease activity"/>
    <property type="evidence" value="ECO:0007669"/>
    <property type="project" value="UniProtKB-KW"/>
</dbReference>
<dbReference type="SUPFAM" id="SSF54786">
    <property type="entry name" value="YcfA/nrd intein domain"/>
    <property type="match status" value="1"/>
</dbReference>
<keyword evidence="2" id="KW-1277">Toxin-antitoxin system</keyword>